<sequence>MKRREFMAELSSLLISLPLEERNEALAYYEAYFDDAGADKEEEVIRELKSPRDVAATIIQNADQGSYNTASSQEVPYNPGRGQQEGSHVNSQNNSVLKIVVLILAIIILGPVVIPVAFSIVVAIAALFFSILIASFAIAIAGVATLVLGFALLIPELVVGIAVIGIGLILLAIGIVASVASVRLCMVGIPGICRFIVNVCRMPFNRKVVA</sequence>
<evidence type="ECO:0000256" key="1">
    <source>
        <dbReference type="SAM" id="MobiDB-lite"/>
    </source>
</evidence>
<reference evidence="3 4" key="1">
    <citation type="journal article" date="2022" name="Genome Biol. Evol.">
        <title>Host diet, physiology and behaviors set the stage for Lachnospiraceae cladogenesis.</title>
        <authorList>
            <person name="Vera-Ponce De Leon A."/>
            <person name="Schneider M."/>
            <person name="Jahnes B.C."/>
            <person name="Sadowski V."/>
            <person name="Camuy-Velez L.A."/>
            <person name="Duan J."/>
            <person name="Sabree Z.L."/>
        </authorList>
    </citation>
    <scope>NUCLEOTIDE SEQUENCE [LARGE SCALE GENOMIC DNA]</scope>
    <source>
        <strain evidence="3 4">PAL113</strain>
    </source>
</reference>
<dbReference type="Proteomes" id="UP001523566">
    <property type="component" value="Unassembled WGS sequence"/>
</dbReference>
<dbReference type="Pfam" id="PF22564">
    <property type="entry name" value="HAAS"/>
    <property type="match status" value="1"/>
</dbReference>
<evidence type="ECO:0000256" key="2">
    <source>
        <dbReference type="SAM" id="Phobius"/>
    </source>
</evidence>
<evidence type="ECO:0000313" key="3">
    <source>
        <dbReference type="EMBL" id="MCP1102623.1"/>
    </source>
</evidence>
<dbReference type="RefSeq" id="WP_262066408.1">
    <property type="nucleotide sequence ID" value="NZ_JAMXOD010000012.1"/>
</dbReference>
<keyword evidence="2" id="KW-0812">Transmembrane</keyword>
<protein>
    <submittedName>
        <fullName evidence="3">DUF1700 domain-containing protein</fullName>
    </submittedName>
</protein>
<dbReference type="EMBL" id="JAMZFW010000012">
    <property type="protein sequence ID" value="MCP1102623.1"/>
    <property type="molecule type" value="Genomic_DNA"/>
</dbReference>
<feature type="transmembrane region" description="Helical" evidence="2">
    <location>
        <begin position="120"/>
        <end position="150"/>
    </location>
</feature>
<feature type="transmembrane region" description="Helical" evidence="2">
    <location>
        <begin position="96"/>
        <end position="114"/>
    </location>
</feature>
<gene>
    <name evidence="3" type="ORF">NK125_09370</name>
</gene>
<accession>A0ABT1E9X4</accession>
<keyword evidence="4" id="KW-1185">Reference proteome</keyword>
<evidence type="ECO:0000313" key="4">
    <source>
        <dbReference type="Proteomes" id="UP001523566"/>
    </source>
</evidence>
<proteinExistence type="predicted"/>
<comment type="caution">
    <text evidence="3">The sequence shown here is derived from an EMBL/GenBank/DDBJ whole genome shotgun (WGS) entry which is preliminary data.</text>
</comment>
<keyword evidence="2" id="KW-0472">Membrane</keyword>
<feature type="transmembrane region" description="Helical" evidence="2">
    <location>
        <begin position="157"/>
        <end position="180"/>
    </location>
</feature>
<organism evidence="3 4">
    <name type="scientific">Aequitasia blattaphilus</name>
    <dbReference type="NCBI Taxonomy" id="2949332"/>
    <lineage>
        <taxon>Bacteria</taxon>
        <taxon>Bacillati</taxon>
        <taxon>Bacillota</taxon>
        <taxon>Clostridia</taxon>
        <taxon>Lachnospirales</taxon>
        <taxon>Lachnospiraceae</taxon>
        <taxon>Aequitasia</taxon>
    </lineage>
</organism>
<feature type="region of interest" description="Disordered" evidence="1">
    <location>
        <begin position="67"/>
        <end position="89"/>
    </location>
</feature>
<keyword evidence="2" id="KW-1133">Transmembrane helix</keyword>
<name>A0ABT1E9X4_9FIRM</name>